<feature type="transmembrane region" description="Helical" evidence="1">
    <location>
        <begin position="9"/>
        <end position="27"/>
    </location>
</feature>
<dbReference type="EMBL" id="BAAABL010000078">
    <property type="protein sequence ID" value="GAA0310132.1"/>
    <property type="molecule type" value="Genomic_DNA"/>
</dbReference>
<feature type="transmembrane region" description="Helical" evidence="1">
    <location>
        <begin position="33"/>
        <end position="57"/>
    </location>
</feature>
<keyword evidence="1" id="KW-0812">Transmembrane</keyword>
<evidence type="ECO:0000256" key="1">
    <source>
        <dbReference type="SAM" id="Phobius"/>
    </source>
</evidence>
<keyword evidence="1" id="KW-0472">Membrane</keyword>
<dbReference type="AlphaFoldDB" id="A0AAV3SAB5"/>
<accession>A0AAV3SAB5</accession>
<protein>
    <recommendedName>
        <fullName evidence="4">Signal transduction histidine kinase dimerisation/phosphoacceptor domain-containing protein</fullName>
    </recommendedName>
</protein>
<keyword evidence="3" id="KW-1185">Reference proteome</keyword>
<sequence>MTDHLDVRYGFYGLGLCCFGLGLLHLLGEGEGIGTLLEAILISSLSLIVFYTGYQLPTRSLSAHGQRRALGLSLAMTVSFALLALAVWLVWLLEGKQIELTFLLSFAASLGAAVGTRGSLSKVESQEQLEQAEELSTLLEINQRVLRHNLRNDLSVAFGYLDKIESTTDRDDIQDDCHIIRTRLNALDQTSERARQIVSIWERETTRTFDLVSLLKEQIAAFRETHPDTDVTLSVLPNRREHRS</sequence>
<feature type="transmembrane region" description="Helical" evidence="1">
    <location>
        <begin position="69"/>
        <end position="91"/>
    </location>
</feature>
<dbReference type="Proteomes" id="UP001500837">
    <property type="component" value="Unassembled WGS sequence"/>
</dbReference>
<gene>
    <name evidence="2" type="ORF">GCM10009066_24380</name>
</gene>
<dbReference type="RefSeq" id="WP_211313683.1">
    <property type="nucleotide sequence ID" value="NZ_BAAABL010000078.1"/>
</dbReference>
<keyword evidence="1" id="KW-1133">Transmembrane helix</keyword>
<proteinExistence type="predicted"/>
<organism evidence="2 3">
    <name type="scientific">Halarchaeum salinum</name>
    <dbReference type="NCBI Taxonomy" id="489912"/>
    <lineage>
        <taxon>Archaea</taxon>
        <taxon>Methanobacteriati</taxon>
        <taxon>Methanobacteriota</taxon>
        <taxon>Stenosarchaea group</taxon>
        <taxon>Halobacteria</taxon>
        <taxon>Halobacteriales</taxon>
        <taxon>Halobacteriaceae</taxon>
    </lineage>
</organism>
<evidence type="ECO:0000313" key="3">
    <source>
        <dbReference type="Proteomes" id="UP001500837"/>
    </source>
</evidence>
<evidence type="ECO:0000313" key="2">
    <source>
        <dbReference type="EMBL" id="GAA0310132.1"/>
    </source>
</evidence>
<evidence type="ECO:0008006" key="4">
    <source>
        <dbReference type="Google" id="ProtNLM"/>
    </source>
</evidence>
<reference evidence="2 3" key="1">
    <citation type="journal article" date="2019" name="Int. J. Syst. Evol. Microbiol.">
        <title>The Global Catalogue of Microorganisms (GCM) 10K type strain sequencing project: providing services to taxonomists for standard genome sequencing and annotation.</title>
        <authorList>
            <consortium name="The Broad Institute Genomics Platform"/>
            <consortium name="The Broad Institute Genome Sequencing Center for Infectious Disease"/>
            <person name="Wu L."/>
            <person name="Ma J."/>
        </authorList>
    </citation>
    <scope>NUCLEOTIDE SEQUENCE [LARGE SCALE GENOMIC DNA]</scope>
    <source>
        <strain evidence="2 3">JCM 16330</strain>
    </source>
</reference>
<name>A0AAV3SAB5_9EURY</name>
<comment type="caution">
    <text evidence="2">The sequence shown here is derived from an EMBL/GenBank/DDBJ whole genome shotgun (WGS) entry which is preliminary data.</text>
</comment>